<sequence>MISEKANFRMRAALHAIRPGEPALPPELAAIVQDGPDRDLRGDDLAELLGVSMVYARACLMAAARPATALFSISEPHDDVIPVTTNVTFVASTPVGFEDHEQPLMVLSTEPAEFLYPCDDDQLRIMADTADALRELGLSREEAIAKVNAFWAVPAKRYPLLYGGWIGQQDGAGWARAMLDRAEVIIDG</sequence>
<evidence type="ECO:0000313" key="2">
    <source>
        <dbReference type="Proteomes" id="UP001515943"/>
    </source>
</evidence>
<protein>
    <recommendedName>
        <fullName evidence="3">Alkylmercury lyase</fullName>
    </recommendedName>
</protein>
<proteinExistence type="predicted"/>
<organism evidence="1 2">
    <name type="scientific">Lentzea indica</name>
    <dbReference type="NCBI Taxonomy" id="2604800"/>
    <lineage>
        <taxon>Bacteria</taxon>
        <taxon>Bacillati</taxon>
        <taxon>Actinomycetota</taxon>
        <taxon>Actinomycetes</taxon>
        <taxon>Pseudonocardiales</taxon>
        <taxon>Pseudonocardiaceae</taxon>
        <taxon>Lentzea</taxon>
    </lineage>
</organism>
<dbReference type="EMBL" id="VSRL01000098">
    <property type="protein sequence ID" value="NKE59873.1"/>
    <property type="molecule type" value="Genomic_DNA"/>
</dbReference>
<dbReference type="RefSeq" id="WP_167976533.1">
    <property type="nucleotide sequence ID" value="NZ_VSRL01000098.1"/>
</dbReference>
<evidence type="ECO:0000313" key="1">
    <source>
        <dbReference type="EMBL" id="NKE59873.1"/>
    </source>
</evidence>
<dbReference type="Proteomes" id="UP001515943">
    <property type="component" value="Unassembled WGS sequence"/>
</dbReference>
<keyword evidence="2" id="KW-1185">Reference proteome</keyword>
<name>A0ABX1FLL0_9PSEU</name>
<reference evidence="1 2" key="1">
    <citation type="submission" date="2019-08" db="EMBL/GenBank/DDBJ databases">
        <title>Lentzea from Indian Himalayas.</title>
        <authorList>
            <person name="Mandal S."/>
            <person name="Mallick Gupta A."/>
            <person name="Maiti P.K."/>
            <person name="Sarkar J."/>
            <person name="Mandal S."/>
        </authorList>
    </citation>
    <scope>NUCLEOTIDE SEQUENCE [LARGE SCALE GENOMIC DNA]</scope>
    <source>
        <strain evidence="1 2">PSKA42</strain>
    </source>
</reference>
<gene>
    <name evidence="1" type="ORF">FXN61_24930</name>
</gene>
<accession>A0ABX1FLL0</accession>
<evidence type="ECO:0008006" key="3">
    <source>
        <dbReference type="Google" id="ProtNLM"/>
    </source>
</evidence>
<comment type="caution">
    <text evidence="1">The sequence shown here is derived from an EMBL/GenBank/DDBJ whole genome shotgun (WGS) entry which is preliminary data.</text>
</comment>